<feature type="compositionally biased region" description="Polar residues" evidence="1">
    <location>
        <begin position="449"/>
        <end position="470"/>
    </location>
</feature>
<accession>A0A6A6ANS4</accession>
<feature type="compositionally biased region" description="Polar residues" evidence="1">
    <location>
        <begin position="292"/>
        <end position="304"/>
    </location>
</feature>
<feature type="region of interest" description="Disordered" evidence="1">
    <location>
        <begin position="357"/>
        <end position="419"/>
    </location>
</feature>
<dbReference type="Proteomes" id="UP000799771">
    <property type="component" value="Unassembled WGS sequence"/>
</dbReference>
<feature type="compositionally biased region" description="Low complexity" evidence="1">
    <location>
        <begin position="495"/>
        <end position="512"/>
    </location>
</feature>
<evidence type="ECO:0000256" key="1">
    <source>
        <dbReference type="SAM" id="MobiDB-lite"/>
    </source>
</evidence>
<dbReference type="RefSeq" id="XP_033527956.1">
    <property type="nucleotide sequence ID" value="XM_033666468.1"/>
</dbReference>
<feature type="region of interest" description="Disordered" evidence="1">
    <location>
        <begin position="449"/>
        <end position="548"/>
    </location>
</feature>
<reference evidence="2" key="1">
    <citation type="journal article" date="2020" name="Stud. Mycol.">
        <title>101 Dothideomycetes genomes: a test case for predicting lifestyles and emergence of pathogens.</title>
        <authorList>
            <person name="Haridas S."/>
            <person name="Albert R."/>
            <person name="Binder M."/>
            <person name="Bloem J."/>
            <person name="Labutti K."/>
            <person name="Salamov A."/>
            <person name="Andreopoulos B."/>
            <person name="Baker S."/>
            <person name="Barry K."/>
            <person name="Bills G."/>
            <person name="Bluhm B."/>
            <person name="Cannon C."/>
            <person name="Castanera R."/>
            <person name="Culley D."/>
            <person name="Daum C."/>
            <person name="Ezra D."/>
            <person name="Gonzalez J."/>
            <person name="Henrissat B."/>
            <person name="Kuo A."/>
            <person name="Liang C."/>
            <person name="Lipzen A."/>
            <person name="Lutzoni F."/>
            <person name="Magnuson J."/>
            <person name="Mondo S."/>
            <person name="Nolan M."/>
            <person name="Ohm R."/>
            <person name="Pangilinan J."/>
            <person name="Park H.-J."/>
            <person name="Ramirez L."/>
            <person name="Alfaro M."/>
            <person name="Sun H."/>
            <person name="Tritt A."/>
            <person name="Yoshinaga Y."/>
            <person name="Zwiers L.-H."/>
            <person name="Turgeon B."/>
            <person name="Goodwin S."/>
            <person name="Spatafora J."/>
            <person name="Crous P."/>
            <person name="Grigoriev I."/>
        </authorList>
    </citation>
    <scope>NUCLEOTIDE SEQUENCE</scope>
    <source>
        <strain evidence="2">CBS 119687</strain>
    </source>
</reference>
<feature type="region of interest" description="Disordered" evidence="1">
    <location>
        <begin position="292"/>
        <end position="328"/>
    </location>
</feature>
<name>A0A6A6ANS4_9PLEO</name>
<keyword evidence="3" id="KW-1185">Reference proteome</keyword>
<dbReference type="EMBL" id="ML977499">
    <property type="protein sequence ID" value="KAF2133569.1"/>
    <property type="molecule type" value="Genomic_DNA"/>
</dbReference>
<dbReference type="GeneID" id="54406900"/>
<feature type="compositionally biased region" description="Polar residues" evidence="1">
    <location>
        <begin position="483"/>
        <end position="494"/>
    </location>
</feature>
<dbReference type="OrthoDB" id="25896at2759"/>
<evidence type="ECO:0000313" key="3">
    <source>
        <dbReference type="Proteomes" id="UP000799771"/>
    </source>
</evidence>
<evidence type="ECO:0000313" key="2">
    <source>
        <dbReference type="EMBL" id="KAF2133569.1"/>
    </source>
</evidence>
<organism evidence="2 3">
    <name type="scientific">Dothidotthia symphoricarpi CBS 119687</name>
    <dbReference type="NCBI Taxonomy" id="1392245"/>
    <lineage>
        <taxon>Eukaryota</taxon>
        <taxon>Fungi</taxon>
        <taxon>Dikarya</taxon>
        <taxon>Ascomycota</taxon>
        <taxon>Pezizomycotina</taxon>
        <taxon>Dothideomycetes</taxon>
        <taxon>Pleosporomycetidae</taxon>
        <taxon>Pleosporales</taxon>
        <taxon>Dothidotthiaceae</taxon>
        <taxon>Dothidotthia</taxon>
    </lineage>
</organism>
<sequence length="808" mass="89092">MSGLEVVAAVSAVISAFHGGSELLKHLKQKRRNARTQAQQEFEERQLQDSLETGEHQIGFRYAQDMKELGDHIRVGDAVARDRLLHIAVIMQAEIIKSLQMAVKYENAVLNLKILHEASIMNRKDTFVTLDELKQRILVTRPLTRQLQQMPRGPTNRFSETSVHTMQANNYSPTSPIPDNYIPTAVTISTRANSKEEKRGLAHYFQMKRRNSMSTSSAAGPSNTSVQAANINFSAALEQLVDARGTEDRATIMEDIDEIISSYKSLQVNHGPSDPWSGHQNLARRDTLATLNANESNQRNSTGLNGDAMQMLQNSPQTSEENRADGPLLHPAFNQNFFGAQHDQGFCNQQYMAKSPFRHIQQQSDQHRWSTTSASSSTHSEAQSLDRNSSSSSKRSLTQTPPHSPQPDHSCHSPLSMPSHTQYQQVNANGSIHSPPLTPYTSADLTFTTPIAPLSPQQPRRASSTSTNTPLWMETSPHAPNASRMNMSPVSQTQFTTPHQPHSPSPTSFTSSRQLSTPCIQEEDKNTKPPRPRYHLTPSVVRDTASTHSDASECTITASVFATAAATATATATAPAAAGLRHDSASAPSRTSTDSSLSATMGILPGRSGLRGSIRSDTIQGGPADKQNMMDGRPCKDNNYWGFCKGAWAVREDVKKGLAMRTLPQGMYNTKTIWECQTCSFKGDTFSAPHPTKKNKREMVVDPQIYKSKAGVRYRWIFLAKSHVKKKTSEGSYDDGNYGCVFCSVEGNVTGIYGSVETLMNHVWSQHVAGMSEKTRLKTRCILGRVAGADETFDINIPIFTQVQEMES</sequence>
<gene>
    <name evidence="2" type="ORF">P153DRAFT_353902</name>
</gene>
<protein>
    <submittedName>
        <fullName evidence="2">Uncharacterized protein</fullName>
    </submittedName>
</protein>
<proteinExistence type="predicted"/>
<feature type="region of interest" description="Disordered" evidence="1">
    <location>
        <begin position="578"/>
        <end position="600"/>
    </location>
</feature>
<dbReference type="AlphaFoldDB" id="A0A6A6ANS4"/>
<feature type="compositionally biased region" description="Polar residues" evidence="1">
    <location>
        <begin position="586"/>
        <end position="599"/>
    </location>
</feature>
<feature type="compositionally biased region" description="Low complexity" evidence="1">
    <location>
        <begin position="370"/>
        <end position="397"/>
    </location>
</feature>